<dbReference type="EMBL" id="KZ819722">
    <property type="protein sequence ID" value="PWN53515.1"/>
    <property type="molecule type" value="Genomic_DNA"/>
</dbReference>
<sequence length="1140" mass="124092">MEMASGSASTNDLEATFAQPPPPAPLSEAVLGQEDQQHQIYQQEPQAASPPGPAPAPFTDEDIQQPQQEQQQQNDQVSNPNHQPNVQPAPSQDEGQPGQTRQEPLQPSQPHADDLVAAPQGEGGSPVKVKKERAKPRPRAKSQTKITRHRKITSCLQCRERKQKCDRVKPVCGNCLDNDRGEPCHYVDEETDRNAVNGSLLGDSGALSSPAGLKRKFLDTGGGPYVSGRRRHGAWRGSRETDRLYLEERLTRKHIALVHQQQMISATVGAGKDKSKDFGARVNAARAAAIAGVIFDSNLKLPTAQQVSTLLYTYKTQIELFTNVVIIDINLARIQSFLRWWHSKPTTLPADPPLVPLLLVILALSLQARRTTGEDPVEAQRDATDPLPAFECSDEKTLLEVSGDCIDALQIACPSAWSSAFQAPIDLIKASLLRGIWHLNELNLQFAGSCFATTTRLAHAAGLHRDPAHWSGMRIEEAQARRNLWWNVVCLEASHASRLNQPPSLSHESFDTRYPDDHLALCALYERAGLADADPSQVILPPGATTLLPRMPTRVNFDYHWARFRLNHIALRHSRQLFRFNTSEVIDPDVSEDYEKWKDELPSHLRSHFDSRGAGSLRPSPECMAKLKKKQPVKGVFDPNLNEEHQQFLQRCMLEVFYHQSIISIHRPYIDERGAWRPPDSVQKSLEICLISAETVVRIASDMLAVNPPFYVYNFCIYLLFNSGLILAIHCKLDSNSLSSMALRPALNQAILELSDMSSNSRLGNVAEQAGRYAATLKEMLDGAQTVLPTIGSSAPAIERRDGKGMSNAKWMGQGRDLAQDSNRRRNHSISDGSAYSGFEGGHMNANTGGDQASSMDGGSEAYEGVDLTGSSRLDPNLPTQNQHHPQQPESQPQDPNSNQQVGEGLWADSMLDRPFFGFSSSSLPGQQPTLNAHSQSQPSSSGIGSSSNPSGGGGASGFSSLPSSGFWESGMPSAPGQTLQYGGPSNWVPVAHQQGGQGSNQAQAQAPQASSYTYQERKLKLEGNSAQQQIIQQSFEPHATDTSTGAEAAAALVSASGLKDGRGGNDDAAGAESYSQAILSNNSGAGNDGNANGNGAENGQDPGQSQQQAQGQAQNYSHANLVGMWSAWEQFSQMLNHRD</sequence>
<name>A0ACD0P5Y7_9BASI</name>
<evidence type="ECO:0000313" key="1">
    <source>
        <dbReference type="EMBL" id="PWN53515.1"/>
    </source>
</evidence>
<accession>A0ACD0P5Y7</accession>
<proteinExistence type="predicted"/>
<organism evidence="1 2">
    <name type="scientific">Violaceomyces palustris</name>
    <dbReference type="NCBI Taxonomy" id="1673888"/>
    <lineage>
        <taxon>Eukaryota</taxon>
        <taxon>Fungi</taxon>
        <taxon>Dikarya</taxon>
        <taxon>Basidiomycota</taxon>
        <taxon>Ustilaginomycotina</taxon>
        <taxon>Ustilaginomycetes</taxon>
        <taxon>Violaceomycetales</taxon>
        <taxon>Violaceomycetaceae</taxon>
        <taxon>Violaceomyces</taxon>
    </lineage>
</organism>
<reference evidence="1 2" key="1">
    <citation type="journal article" date="2018" name="Mol. Biol. Evol.">
        <title>Broad Genomic Sampling Reveals a Smut Pathogenic Ancestry of the Fungal Clade Ustilaginomycotina.</title>
        <authorList>
            <person name="Kijpornyongpan T."/>
            <person name="Mondo S.J."/>
            <person name="Barry K."/>
            <person name="Sandor L."/>
            <person name="Lee J."/>
            <person name="Lipzen A."/>
            <person name="Pangilinan J."/>
            <person name="LaButti K."/>
            <person name="Hainaut M."/>
            <person name="Henrissat B."/>
            <person name="Grigoriev I.V."/>
            <person name="Spatafora J.W."/>
            <person name="Aime M.C."/>
        </authorList>
    </citation>
    <scope>NUCLEOTIDE SEQUENCE [LARGE SCALE GENOMIC DNA]</scope>
    <source>
        <strain evidence="1 2">SA 807</strain>
    </source>
</reference>
<evidence type="ECO:0000313" key="2">
    <source>
        <dbReference type="Proteomes" id="UP000245626"/>
    </source>
</evidence>
<gene>
    <name evidence="1" type="ORF">IE53DRAFT_359947</name>
</gene>
<protein>
    <submittedName>
        <fullName evidence="1">Uncharacterized protein</fullName>
    </submittedName>
</protein>
<keyword evidence="2" id="KW-1185">Reference proteome</keyword>
<dbReference type="Proteomes" id="UP000245626">
    <property type="component" value="Unassembled WGS sequence"/>
</dbReference>